<organism evidence="1 2">
    <name type="scientific">candidate division MSBL1 archaeon SCGC-AAA259D14</name>
    <dbReference type="NCBI Taxonomy" id="1698261"/>
    <lineage>
        <taxon>Archaea</taxon>
        <taxon>Methanobacteriati</taxon>
        <taxon>Methanobacteriota</taxon>
        <taxon>candidate division MSBL1</taxon>
    </lineage>
</organism>
<dbReference type="EMBL" id="LHXL01000084">
    <property type="protein sequence ID" value="KXA88745.1"/>
    <property type="molecule type" value="Genomic_DNA"/>
</dbReference>
<name>A0A133U3H4_9EURY</name>
<gene>
    <name evidence="1" type="ORF">AKJ62_04550</name>
</gene>
<keyword evidence="2" id="KW-1185">Reference proteome</keyword>
<evidence type="ECO:0000313" key="2">
    <source>
        <dbReference type="Proteomes" id="UP000070589"/>
    </source>
</evidence>
<dbReference type="AlphaFoldDB" id="A0A133U3H4"/>
<protein>
    <submittedName>
        <fullName evidence="1">Peptidase</fullName>
    </submittedName>
</protein>
<evidence type="ECO:0000313" key="1">
    <source>
        <dbReference type="EMBL" id="KXA88745.1"/>
    </source>
</evidence>
<proteinExistence type="predicted"/>
<accession>A0A133U3H4</accession>
<comment type="caution">
    <text evidence="1">The sequence shown here is derived from an EMBL/GenBank/DDBJ whole genome shotgun (WGS) entry which is preliminary data.</text>
</comment>
<dbReference type="PATRIC" id="fig|1698261.3.peg.1137"/>
<sequence length="307" mass="34247">MEKKVFSETREALEKLGLPGSDLYELPTSEQTFPDGCQYRIEVPTINSDQAMESLLKTSEKLDLVINRIDETRGIMRHTDEEIESMVELAQSYELELNMSHGPRAKYDTSATWRTEMGSWVAYRLRGVEQIVRAVEDIKRAIEFGVRGFLVYDVGFLWVLDQLRADEYIPKSTRFKLSAHCGHGNPASFKVLSDLGADSVNPTRDLQLPMIAALRQTVDIPIDVHCDNPPSSGGFIRTLEAPEMARIGAPIHLKCGNSAVTSHGIPTTSEEGVEMAKQAHLVQQAVERYYPEAKQSEPGAEDQAIPV</sequence>
<dbReference type="Proteomes" id="UP000070589">
    <property type="component" value="Unassembled WGS sequence"/>
</dbReference>
<reference evidence="1 2" key="1">
    <citation type="journal article" date="2016" name="Sci. Rep.">
        <title>Metabolic traits of an uncultured archaeal lineage -MSBL1- from brine pools of the Red Sea.</title>
        <authorList>
            <person name="Mwirichia R."/>
            <person name="Alam I."/>
            <person name="Rashid M."/>
            <person name="Vinu M."/>
            <person name="Ba-Alawi W."/>
            <person name="Anthony Kamau A."/>
            <person name="Kamanda Ngugi D."/>
            <person name="Goker M."/>
            <person name="Klenk H.P."/>
            <person name="Bajic V."/>
            <person name="Stingl U."/>
        </authorList>
    </citation>
    <scope>NUCLEOTIDE SEQUENCE [LARGE SCALE GENOMIC DNA]</scope>
    <source>
        <strain evidence="1">SCGC-AAA259D14</strain>
    </source>
</reference>